<feature type="signal peptide" evidence="1">
    <location>
        <begin position="1"/>
        <end position="18"/>
    </location>
</feature>
<dbReference type="Proteomes" id="UP000630353">
    <property type="component" value="Unassembled WGS sequence"/>
</dbReference>
<evidence type="ECO:0000313" key="3">
    <source>
        <dbReference type="Proteomes" id="UP000630353"/>
    </source>
</evidence>
<keyword evidence="1" id="KW-0732">Signal</keyword>
<name>A0A918XQ50_9PROT</name>
<evidence type="ECO:0000256" key="1">
    <source>
        <dbReference type="SAM" id="SignalP"/>
    </source>
</evidence>
<proteinExistence type="predicted"/>
<evidence type="ECO:0000313" key="2">
    <source>
        <dbReference type="EMBL" id="GHD43476.1"/>
    </source>
</evidence>
<accession>A0A918XQ50</accession>
<gene>
    <name evidence="2" type="ORF">GCM10017083_09690</name>
</gene>
<dbReference type="EMBL" id="BMZS01000002">
    <property type="protein sequence ID" value="GHD43476.1"/>
    <property type="molecule type" value="Genomic_DNA"/>
</dbReference>
<dbReference type="PROSITE" id="PS51257">
    <property type="entry name" value="PROKAR_LIPOPROTEIN"/>
    <property type="match status" value="1"/>
</dbReference>
<reference evidence="2" key="1">
    <citation type="journal article" date="2014" name="Int. J. Syst. Evol. Microbiol.">
        <title>Complete genome sequence of Corynebacterium casei LMG S-19264T (=DSM 44701T), isolated from a smear-ripened cheese.</title>
        <authorList>
            <consortium name="US DOE Joint Genome Institute (JGI-PGF)"/>
            <person name="Walter F."/>
            <person name="Albersmeier A."/>
            <person name="Kalinowski J."/>
            <person name="Ruckert C."/>
        </authorList>
    </citation>
    <scope>NUCLEOTIDE SEQUENCE</scope>
    <source>
        <strain evidence="2">KCTC 42651</strain>
    </source>
</reference>
<organism evidence="2 3">
    <name type="scientific">Thalassobaculum fulvum</name>
    <dbReference type="NCBI Taxonomy" id="1633335"/>
    <lineage>
        <taxon>Bacteria</taxon>
        <taxon>Pseudomonadati</taxon>
        <taxon>Pseudomonadota</taxon>
        <taxon>Alphaproteobacteria</taxon>
        <taxon>Rhodospirillales</taxon>
        <taxon>Thalassobaculaceae</taxon>
        <taxon>Thalassobaculum</taxon>
    </lineage>
</organism>
<dbReference type="RefSeq" id="WP_189987802.1">
    <property type="nucleotide sequence ID" value="NZ_BMZS01000002.1"/>
</dbReference>
<reference evidence="2" key="2">
    <citation type="submission" date="2020-09" db="EMBL/GenBank/DDBJ databases">
        <authorList>
            <person name="Sun Q."/>
            <person name="Kim S."/>
        </authorList>
    </citation>
    <scope>NUCLEOTIDE SEQUENCE</scope>
    <source>
        <strain evidence="2">KCTC 42651</strain>
    </source>
</reference>
<sequence>MKTMIGTIALGLLVSACAGGRGAVPAAEIQSMSGDQIGVVYYDGVSGMGGATKIAQEYCDKRKAMAGGKTDGGMAPDKTVVNFTCK</sequence>
<comment type="caution">
    <text evidence="2">The sequence shown here is derived from an EMBL/GenBank/DDBJ whole genome shotgun (WGS) entry which is preliminary data.</text>
</comment>
<evidence type="ECO:0008006" key="4">
    <source>
        <dbReference type="Google" id="ProtNLM"/>
    </source>
</evidence>
<dbReference type="AlphaFoldDB" id="A0A918XQ50"/>
<keyword evidence="3" id="KW-1185">Reference proteome</keyword>
<feature type="chain" id="PRO_5037955705" description="Lipoprotein" evidence="1">
    <location>
        <begin position="19"/>
        <end position="86"/>
    </location>
</feature>
<protein>
    <recommendedName>
        <fullName evidence="4">Lipoprotein</fullName>
    </recommendedName>
</protein>